<evidence type="ECO:0000256" key="3">
    <source>
        <dbReference type="ARBA" id="ARBA00022679"/>
    </source>
</evidence>
<keyword evidence="5 8" id="KW-1133">Transmembrane helix</keyword>
<dbReference type="Proteomes" id="UP000257109">
    <property type="component" value="Unassembled WGS sequence"/>
</dbReference>
<evidence type="ECO:0000256" key="6">
    <source>
        <dbReference type="ARBA" id="ARBA00023034"/>
    </source>
</evidence>
<evidence type="ECO:0000256" key="7">
    <source>
        <dbReference type="ARBA" id="ARBA00023136"/>
    </source>
</evidence>
<dbReference type="PANTHER" id="PTHR32044">
    <property type="entry name" value="GLUCOMANNAN 4-BETA-MANNOSYLTRANSFERASE 9"/>
    <property type="match status" value="1"/>
</dbReference>
<evidence type="ECO:0000256" key="5">
    <source>
        <dbReference type="ARBA" id="ARBA00022989"/>
    </source>
</evidence>
<reference evidence="9" key="1">
    <citation type="submission" date="2018-05" db="EMBL/GenBank/DDBJ databases">
        <title>Draft genome of Mucuna pruriens seed.</title>
        <authorList>
            <person name="Nnadi N.E."/>
            <person name="Vos R."/>
            <person name="Hasami M.H."/>
            <person name="Devisetty U.K."/>
            <person name="Aguiy J.C."/>
        </authorList>
    </citation>
    <scope>NUCLEOTIDE SEQUENCE [LARGE SCALE GENOMIC DNA]</scope>
    <source>
        <strain evidence="9">JCA_2017</strain>
    </source>
</reference>
<dbReference type="Gene3D" id="3.90.550.10">
    <property type="entry name" value="Spore Coat Polysaccharide Biosynthesis Protein SpsA, Chain A"/>
    <property type="match status" value="1"/>
</dbReference>
<evidence type="ECO:0000256" key="8">
    <source>
        <dbReference type="SAM" id="Phobius"/>
    </source>
</evidence>
<keyword evidence="7 8" id="KW-0472">Membrane</keyword>
<feature type="non-terminal residue" evidence="9">
    <location>
        <position position="1"/>
    </location>
</feature>
<evidence type="ECO:0000313" key="9">
    <source>
        <dbReference type="EMBL" id="RDX89205.1"/>
    </source>
</evidence>
<organism evidence="9 10">
    <name type="scientific">Mucuna pruriens</name>
    <name type="common">Velvet bean</name>
    <name type="synonym">Dolichos pruriens</name>
    <dbReference type="NCBI Taxonomy" id="157652"/>
    <lineage>
        <taxon>Eukaryota</taxon>
        <taxon>Viridiplantae</taxon>
        <taxon>Streptophyta</taxon>
        <taxon>Embryophyta</taxon>
        <taxon>Tracheophyta</taxon>
        <taxon>Spermatophyta</taxon>
        <taxon>Magnoliopsida</taxon>
        <taxon>eudicotyledons</taxon>
        <taxon>Gunneridae</taxon>
        <taxon>Pentapetalae</taxon>
        <taxon>rosids</taxon>
        <taxon>fabids</taxon>
        <taxon>Fabales</taxon>
        <taxon>Fabaceae</taxon>
        <taxon>Papilionoideae</taxon>
        <taxon>50 kb inversion clade</taxon>
        <taxon>NPAAA clade</taxon>
        <taxon>indigoferoid/millettioid clade</taxon>
        <taxon>Phaseoleae</taxon>
        <taxon>Mucuna</taxon>
    </lineage>
</organism>
<proteinExistence type="predicted"/>
<keyword evidence="10" id="KW-1185">Reference proteome</keyword>
<name>A0A371GF82_MUCPR</name>
<dbReference type="AlphaFoldDB" id="A0A371GF82"/>
<dbReference type="GO" id="GO:0051753">
    <property type="term" value="F:mannan synthase activity"/>
    <property type="evidence" value="ECO:0007669"/>
    <property type="project" value="TreeGrafter"/>
</dbReference>
<keyword evidence="6" id="KW-0333">Golgi apparatus</keyword>
<keyword evidence="2" id="KW-0328">Glycosyltransferase</keyword>
<accession>A0A371GF82</accession>
<dbReference type="STRING" id="157652.A0A371GF82"/>
<evidence type="ECO:0000256" key="1">
    <source>
        <dbReference type="ARBA" id="ARBA00004394"/>
    </source>
</evidence>
<protein>
    <submittedName>
        <fullName evidence="9">Glucomannan 4-beta-mannosyltransferase 2</fullName>
    </submittedName>
</protein>
<sequence>MVREVIKAPLIMLVLNVCVYIFLTMVLMLFMERVYMGIVIILVKLFWKKPEQHDKYGSLQDKELKNSNLLIVLVKIPMFNENEVYKVSIGASCNLSWLANRLVIQVLDDSIDPIMEQMVHKMPLWCLLLAMQHGQSFGALPIGSFWSLSFIIGPSSVETFTL</sequence>
<evidence type="ECO:0000313" key="10">
    <source>
        <dbReference type="Proteomes" id="UP000257109"/>
    </source>
</evidence>
<comment type="subcellular location">
    <subcellularLocation>
        <location evidence="1">Golgi apparatus membrane</location>
    </subcellularLocation>
</comment>
<dbReference type="GO" id="GO:0000139">
    <property type="term" value="C:Golgi membrane"/>
    <property type="evidence" value="ECO:0007669"/>
    <property type="project" value="UniProtKB-SubCell"/>
</dbReference>
<evidence type="ECO:0000256" key="2">
    <source>
        <dbReference type="ARBA" id="ARBA00022676"/>
    </source>
</evidence>
<dbReference type="PANTHER" id="PTHR32044:SF17">
    <property type="entry name" value="GLUCOMANNAN 4-BETA-MANNOSYLTRANSFERASE 2"/>
    <property type="match status" value="1"/>
</dbReference>
<evidence type="ECO:0000256" key="4">
    <source>
        <dbReference type="ARBA" id="ARBA00022692"/>
    </source>
</evidence>
<feature type="transmembrane region" description="Helical" evidence="8">
    <location>
        <begin position="6"/>
        <end position="30"/>
    </location>
</feature>
<dbReference type="OrthoDB" id="72851at2759"/>
<dbReference type="InterPro" id="IPR029044">
    <property type="entry name" value="Nucleotide-diphossugar_trans"/>
</dbReference>
<dbReference type="EMBL" id="QJKJ01005741">
    <property type="protein sequence ID" value="RDX89205.1"/>
    <property type="molecule type" value="Genomic_DNA"/>
</dbReference>
<gene>
    <name evidence="9" type="primary">CSLA2</name>
    <name evidence="9" type="ORF">CR513_29095</name>
</gene>
<keyword evidence="3" id="KW-0808">Transferase</keyword>
<keyword evidence="4 8" id="KW-0812">Transmembrane</keyword>
<comment type="caution">
    <text evidence="9">The sequence shown here is derived from an EMBL/GenBank/DDBJ whole genome shotgun (WGS) entry which is preliminary data.</text>
</comment>